<evidence type="ECO:0000313" key="1">
    <source>
        <dbReference type="EMBL" id="KZP31046.1"/>
    </source>
</evidence>
<dbReference type="EMBL" id="KV417491">
    <property type="protein sequence ID" value="KZP31046.1"/>
    <property type="molecule type" value="Genomic_DNA"/>
</dbReference>
<reference evidence="1 2" key="1">
    <citation type="journal article" date="2016" name="Mol. Biol. Evol.">
        <title>Comparative Genomics of Early-Diverging Mushroom-Forming Fungi Provides Insights into the Origins of Lignocellulose Decay Capabilities.</title>
        <authorList>
            <person name="Nagy L.G."/>
            <person name="Riley R."/>
            <person name="Tritt A."/>
            <person name="Adam C."/>
            <person name="Daum C."/>
            <person name="Floudas D."/>
            <person name="Sun H."/>
            <person name="Yadav J.S."/>
            <person name="Pangilinan J."/>
            <person name="Larsson K.H."/>
            <person name="Matsuura K."/>
            <person name="Barry K."/>
            <person name="Labutti K."/>
            <person name="Kuo R."/>
            <person name="Ohm R.A."/>
            <person name="Bhattacharya S.S."/>
            <person name="Shirouzu T."/>
            <person name="Yoshinaga Y."/>
            <person name="Martin F.M."/>
            <person name="Grigoriev I.V."/>
            <person name="Hibbett D.S."/>
        </authorList>
    </citation>
    <scope>NUCLEOTIDE SEQUENCE [LARGE SCALE GENOMIC DNA]</scope>
    <source>
        <strain evidence="1 2">CBS 109695</strain>
    </source>
</reference>
<proteinExistence type="predicted"/>
<organism evidence="1 2">
    <name type="scientific">Athelia psychrophila</name>
    <dbReference type="NCBI Taxonomy" id="1759441"/>
    <lineage>
        <taxon>Eukaryota</taxon>
        <taxon>Fungi</taxon>
        <taxon>Dikarya</taxon>
        <taxon>Basidiomycota</taxon>
        <taxon>Agaricomycotina</taxon>
        <taxon>Agaricomycetes</taxon>
        <taxon>Agaricomycetidae</taxon>
        <taxon>Atheliales</taxon>
        <taxon>Atheliaceae</taxon>
        <taxon>Athelia</taxon>
    </lineage>
</organism>
<keyword evidence="2" id="KW-1185">Reference proteome</keyword>
<dbReference type="Proteomes" id="UP000076532">
    <property type="component" value="Unassembled WGS sequence"/>
</dbReference>
<accession>A0A166TW36</accession>
<dbReference type="OrthoDB" id="2571149at2759"/>
<dbReference type="STRING" id="436010.A0A166TW36"/>
<evidence type="ECO:0000313" key="2">
    <source>
        <dbReference type="Proteomes" id="UP000076532"/>
    </source>
</evidence>
<sequence length="81" mass="9824">MFHKARRGDTKLQHIIARYERILHAEREKERWKDHVCDQLKWQRKLRNRPIMTDAYLRPSAFNRALTHTHIRHDTPAAQSA</sequence>
<name>A0A166TW36_9AGAM</name>
<dbReference type="AlphaFoldDB" id="A0A166TW36"/>
<protein>
    <submittedName>
        <fullName evidence="1">Uncharacterized protein</fullName>
    </submittedName>
</protein>
<gene>
    <name evidence="1" type="ORF">FIBSPDRAFT_945531</name>
</gene>